<dbReference type="InterPro" id="IPR035919">
    <property type="entry name" value="EAL_sf"/>
</dbReference>
<evidence type="ECO:0000259" key="4">
    <source>
        <dbReference type="PROSITE" id="PS50887"/>
    </source>
</evidence>
<dbReference type="SMART" id="SM00052">
    <property type="entry name" value="EAL"/>
    <property type="match status" value="1"/>
</dbReference>
<evidence type="ECO:0000259" key="2">
    <source>
        <dbReference type="PROSITE" id="PS50113"/>
    </source>
</evidence>
<evidence type="ECO:0000313" key="6">
    <source>
        <dbReference type="Proteomes" id="UP001501353"/>
    </source>
</evidence>
<feature type="domain" description="PAS" evidence="1">
    <location>
        <begin position="184"/>
        <end position="228"/>
    </location>
</feature>
<dbReference type="EMBL" id="BAAAZE010000001">
    <property type="protein sequence ID" value="GAA4011827.1"/>
    <property type="molecule type" value="Genomic_DNA"/>
</dbReference>
<feature type="domain" description="PAC" evidence="2">
    <location>
        <begin position="121"/>
        <end position="173"/>
    </location>
</feature>
<dbReference type="SMART" id="SM00267">
    <property type="entry name" value="GGDEF"/>
    <property type="match status" value="1"/>
</dbReference>
<dbReference type="Pfam" id="PF00563">
    <property type="entry name" value="EAL"/>
    <property type="match status" value="1"/>
</dbReference>
<evidence type="ECO:0000259" key="3">
    <source>
        <dbReference type="PROSITE" id="PS50883"/>
    </source>
</evidence>
<dbReference type="NCBIfam" id="TIGR00229">
    <property type="entry name" value="sensory_box"/>
    <property type="match status" value="1"/>
</dbReference>
<dbReference type="InterPro" id="IPR001610">
    <property type="entry name" value="PAC"/>
</dbReference>
<dbReference type="PANTHER" id="PTHR44757">
    <property type="entry name" value="DIGUANYLATE CYCLASE DGCP"/>
    <property type="match status" value="1"/>
</dbReference>
<dbReference type="InterPro" id="IPR000160">
    <property type="entry name" value="GGDEF_dom"/>
</dbReference>
<dbReference type="RefSeq" id="WP_344761272.1">
    <property type="nucleotide sequence ID" value="NZ_BAAAZE010000001.1"/>
</dbReference>
<dbReference type="Pfam" id="PF13426">
    <property type="entry name" value="PAS_9"/>
    <property type="match status" value="2"/>
</dbReference>
<dbReference type="Proteomes" id="UP001501353">
    <property type="component" value="Unassembled WGS sequence"/>
</dbReference>
<dbReference type="SUPFAM" id="SSF55073">
    <property type="entry name" value="Nucleotide cyclase"/>
    <property type="match status" value="1"/>
</dbReference>
<dbReference type="SMART" id="SM00091">
    <property type="entry name" value="PAS"/>
    <property type="match status" value="2"/>
</dbReference>
<dbReference type="InterPro" id="IPR043128">
    <property type="entry name" value="Rev_trsase/Diguanyl_cyclase"/>
</dbReference>
<dbReference type="Gene3D" id="3.30.70.270">
    <property type="match status" value="1"/>
</dbReference>
<dbReference type="CDD" id="cd01948">
    <property type="entry name" value="EAL"/>
    <property type="match status" value="1"/>
</dbReference>
<dbReference type="InterPro" id="IPR000700">
    <property type="entry name" value="PAS-assoc_C"/>
</dbReference>
<reference evidence="6" key="1">
    <citation type="journal article" date="2019" name="Int. J. Syst. Evol. Microbiol.">
        <title>The Global Catalogue of Microorganisms (GCM) 10K type strain sequencing project: providing services to taxonomists for standard genome sequencing and annotation.</title>
        <authorList>
            <consortium name="The Broad Institute Genomics Platform"/>
            <consortium name="The Broad Institute Genome Sequencing Center for Infectious Disease"/>
            <person name="Wu L."/>
            <person name="Ma J."/>
        </authorList>
    </citation>
    <scope>NUCLEOTIDE SEQUENCE [LARGE SCALE GENOMIC DNA]</scope>
    <source>
        <strain evidence="6">JCM 16673</strain>
    </source>
</reference>
<evidence type="ECO:0000259" key="1">
    <source>
        <dbReference type="PROSITE" id="PS50112"/>
    </source>
</evidence>
<proteinExistence type="predicted"/>
<dbReference type="PROSITE" id="PS50113">
    <property type="entry name" value="PAC"/>
    <property type="match status" value="1"/>
</dbReference>
<protein>
    <submittedName>
        <fullName evidence="5">EAL domain-containing protein</fullName>
    </submittedName>
</protein>
<organism evidence="5 6">
    <name type="scientific">Actimicrobium antarcticum</name>
    <dbReference type="NCBI Taxonomy" id="1051899"/>
    <lineage>
        <taxon>Bacteria</taxon>
        <taxon>Pseudomonadati</taxon>
        <taxon>Pseudomonadota</taxon>
        <taxon>Betaproteobacteria</taxon>
        <taxon>Burkholderiales</taxon>
        <taxon>Oxalobacteraceae</taxon>
        <taxon>Actimicrobium</taxon>
    </lineage>
</organism>
<comment type="caution">
    <text evidence="5">The sequence shown here is derived from an EMBL/GenBank/DDBJ whole genome shotgun (WGS) entry which is preliminary data.</text>
</comment>
<dbReference type="InterPro" id="IPR000014">
    <property type="entry name" value="PAS"/>
</dbReference>
<dbReference type="InterPro" id="IPR029787">
    <property type="entry name" value="Nucleotide_cyclase"/>
</dbReference>
<dbReference type="Gene3D" id="3.30.450.20">
    <property type="entry name" value="PAS domain"/>
    <property type="match status" value="2"/>
</dbReference>
<dbReference type="PROSITE" id="PS50883">
    <property type="entry name" value="EAL"/>
    <property type="match status" value="1"/>
</dbReference>
<dbReference type="CDD" id="cd01949">
    <property type="entry name" value="GGDEF"/>
    <property type="match status" value="1"/>
</dbReference>
<dbReference type="NCBIfam" id="TIGR00254">
    <property type="entry name" value="GGDEF"/>
    <property type="match status" value="1"/>
</dbReference>
<name>A0ABP7SI26_9BURK</name>
<keyword evidence="6" id="KW-1185">Reference proteome</keyword>
<dbReference type="SUPFAM" id="SSF141868">
    <property type="entry name" value="EAL domain-like"/>
    <property type="match status" value="1"/>
</dbReference>
<dbReference type="InterPro" id="IPR035965">
    <property type="entry name" value="PAS-like_dom_sf"/>
</dbReference>
<evidence type="ECO:0000313" key="5">
    <source>
        <dbReference type="EMBL" id="GAA4011827.1"/>
    </source>
</evidence>
<accession>A0ABP7SI26</accession>
<dbReference type="SMART" id="SM00086">
    <property type="entry name" value="PAC"/>
    <property type="match status" value="2"/>
</dbReference>
<gene>
    <name evidence="5" type="ORF">GCM10022212_01450</name>
</gene>
<dbReference type="CDD" id="cd00130">
    <property type="entry name" value="PAS"/>
    <property type="match status" value="2"/>
</dbReference>
<feature type="domain" description="PAS" evidence="1">
    <location>
        <begin position="32"/>
        <end position="88"/>
    </location>
</feature>
<dbReference type="PROSITE" id="PS50887">
    <property type="entry name" value="GGDEF"/>
    <property type="match status" value="1"/>
</dbReference>
<dbReference type="PROSITE" id="PS50112">
    <property type="entry name" value="PAS"/>
    <property type="match status" value="2"/>
</dbReference>
<dbReference type="Gene3D" id="3.20.20.450">
    <property type="entry name" value="EAL domain"/>
    <property type="match status" value="1"/>
</dbReference>
<dbReference type="Pfam" id="PF00990">
    <property type="entry name" value="GGDEF"/>
    <property type="match status" value="1"/>
</dbReference>
<feature type="domain" description="EAL" evidence="3">
    <location>
        <begin position="482"/>
        <end position="736"/>
    </location>
</feature>
<feature type="domain" description="GGDEF" evidence="4">
    <location>
        <begin position="340"/>
        <end position="473"/>
    </location>
</feature>
<dbReference type="PANTHER" id="PTHR44757:SF2">
    <property type="entry name" value="BIOFILM ARCHITECTURE MAINTENANCE PROTEIN MBAA"/>
    <property type="match status" value="1"/>
</dbReference>
<sequence length="748" mass="82833">MSKPNDARPGSVDSDAPFPTNKSLLQSQILKADALQHAIFNSAHFSSIATDEHGVIQIFNVGAERMLGYVAEDVVNRVTPADISDPDELICRASGLSLEFHTTIAPGFEALVFKASRGIEDIYELTYIRRDGSRFPAVVSVTGLRDAQGMLIGYLLIGTDNTARKQVDEALSAKNLELAARTADLQFFRTAMDATADAIVLISRNTMRFVELNATTCALLGYSRAELLCMGPNDIVVGASDEIQIECDAVIAGHAVFADKQASLRCKNGEKIDVEIFRQTLPSGDDWIIVCVMRDISERKAAEERMYRLAHFDPLTGLPNRTLFYESLKRTLARAAKSDWMIAVFFIDLDNFKNVNDTMGHDVGDELLHQVSNRLTASIRIRDTVGRLGGDEFALILIMKKGQNTAAQVATKIENTLRTPFRLNGHDVLVSASIGITLYPDDATDPQILLQYADTAMYQAKQSGRNTYRFFTAQMNVDAIARRELEVALRFALEHDEFVLHYQPKVDLVSGKIEGFEALLRWERPGHGLLFPGAFIPALEETGLIVLVGKWVIGEACRQIGVWMRGGIGPVRVAVNVSGRQFVEGDLYGNVTQAIHRNAIRSDLLELEITESSLMENTELTVAILQNLRKAGVTVSIDDFGTGYSSLAYLRRFPINKLKIDMSFIRDVTSNVDDASIVLAIISMAHSLHLQVVAEGVETAEQLRYLREHECDQMQGYYFSRPVPATGVEQMLYDGKQLPEQDECTPAV</sequence>
<dbReference type="InterPro" id="IPR001633">
    <property type="entry name" value="EAL_dom"/>
</dbReference>
<dbReference type="SUPFAM" id="SSF55785">
    <property type="entry name" value="PYP-like sensor domain (PAS domain)"/>
    <property type="match status" value="2"/>
</dbReference>
<dbReference type="InterPro" id="IPR052155">
    <property type="entry name" value="Biofilm_reg_signaling"/>
</dbReference>